<feature type="compositionally biased region" description="Pro residues" evidence="2">
    <location>
        <begin position="565"/>
        <end position="576"/>
    </location>
</feature>
<dbReference type="EMBL" id="JAVDTL010000006">
    <property type="protein sequence ID" value="MDR6768624.1"/>
    <property type="molecule type" value="Genomic_DNA"/>
</dbReference>
<evidence type="ECO:0000256" key="1">
    <source>
        <dbReference type="SAM" id="Coils"/>
    </source>
</evidence>
<evidence type="ECO:0008006" key="7">
    <source>
        <dbReference type="Google" id="ProtNLM"/>
    </source>
</evidence>
<keyword evidence="5" id="KW-1185">Reference proteome</keyword>
<dbReference type="AlphaFoldDB" id="A0AAJ2BZZ4"/>
<accession>A0AAJ2BZZ4</accession>
<dbReference type="RefSeq" id="WP_209818790.1">
    <property type="nucleotide sequence ID" value="NZ_JAVDTL010000006.1"/>
</dbReference>
<dbReference type="InterPro" id="IPR056909">
    <property type="entry name" value="SU10_portal"/>
</dbReference>
<proteinExistence type="predicted"/>
<dbReference type="Proteomes" id="UP001249076">
    <property type="component" value="Unassembled WGS sequence"/>
</dbReference>
<evidence type="ECO:0000313" key="4">
    <source>
        <dbReference type="EMBL" id="MDR6837339.1"/>
    </source>
</evidence>
<evidence type="ECO:0000313" key="3">
    <source>
        <dbReference type="EMBL" id="MDR6768624.1"/>
    </source>
</evidence>
<sequence>MKYSKSELTAILEKELRQSLGAPGTEISRIRLRNLQYYKAEATGELAAPDIPDRSSIVSSDVADTVNWMLPSLLRPFVQSQDAMECEPSSPEYVQDAKIAGEYLKLLFWKRNRGFNFLHQWFLDGLIQKVGFGKVFWEEYEEDVEESYQGLLPEQVEELLKDSDVEPVSQESREIMVEGQPLEVWDITVKRVEKKGRCRVMGCPPEEMRVHPRSRYGEPLTFIAHQFYKTRAELEADGYDLANVAAEDGWHMEQIERAATQTPWFFDQSDGELERYLCSECYIKLDQDNDGIPEWRRVFMIGQTIKEDEKVDDHPFVFFCPNPMPHVFFGECPADQALQPQRLRTSLMRAVADNVYLSVNQRTGIVEGQVNLDDLLNNRPGGVVRMKSIGALQPIPQGGLDQSAWQFVEWGEQWREQRTGFTRYSQGLSPDALNPTATGVSLITEKADQRMELMARVAAESVRQLFEKMMKCVCRYQNKAEQVELFKQWMTIDPREWVDGYHIHINVGLGTGSKDKLSAVMSQIFQMQGPLVQGGAIPPQAAILAARKFAEGAGITTPEQYFPDAQPPKEPPPPPQVMIKQMELQADAQKFQAESQLTMQRESLQAQAKQRETQMQLELQAANDQRDAERELMKAQYEAQLAAQQLELDRYKTDADNRTKIEVALINQQGRAQQGMTNDRP</sequence>
<dbReference type="Pfam" id="PF23899">
    <property type="entry name" value="SU10_portal"/>
    <property type="match status" value="1"/>
</dbReference>
<dbReference type="Proteomes" id="UP001253458">
    <property type="component" value="Unassembled WGS sequence"/>
</dbReference>
<evidence type="ECO:0000256" key="2">
    <source>
        <dbReference type="SAM" id="MobiDB-lite"/>
    </source>
</evidence>
<comment type="caution">
    <text evidence="3">The sequence shown here is derived from an EMBL/GenBank/DDBJ whole genome shotgun (WGS) entry which is preliminary data.</text>
</comment>
<feature type="coiled-coil region" evidence="1">
    <location>
        <begin position="605"/>
        <end position="654"/>
    </location>
</feature>
<evidence type="ECO:0000313" key="5">
    <source>
        <dbReference type="Proteomes" id="UP001249076"/>
    </source>
</evidence>
<organism evidence="3 6">
    <name type="scientific">Acidovorax delafieldii</name>
    <name type="common">Pseudomonas delafieldii</name>
    <dbReference type="NCBI Taxonomy" id="47920"/>
    <lineage>
        <taxon>Bacteria</taxon>
        <taxon>Pseudomonadati</taxon>
        <taxon>Pseudomonadota</taxon>
        <taxon>Betaproteobacteria</taxon>
        <taxon>Burkholderiales</taxon>
        <taxon>Comamonadaceae</taxon>
        <taxon>Acidovorax</taxon>
    </lineage>
</organism>
<dbReference type="EMBL" id="JAVDTS010000003">
    <property type="protein sequence ID" value="MDR6837339.1"/>
    <property type="molecule type" value="Genomic_DNA"/>
</dbReference>
<reference evidence="3 5" key="1">
    <citation type="submission" date="2023-07" db="EMBL/GenBank/DDBJ databases">
        <title>Sorghum-associated microbial communities from plants grown in Nebraska, USA.</title>
        <authorList>
            <person name="Schachtman D."/>
        </authorList>
    </citation>
    <scope>NUCLEOTIDE SEQUENCE</scope>
    <source>
        <strain evidence="4 5">BE105</strain>
        <strain evidence="3">BE69</strain>
    </source>
</reference>
<feature type="region of interest" description="Disordered" evidence="2">
    <location>
        <begin position="557"/>
        <end position="576"/>
    </location>
</feature>
<name>A0AAJ2BZZ4_ACIDE</name>
<gene>
    <name evidence="3" type="ORF">J2W88_003928</name>
    <name evidence="4" type="ORF">J2W93_002177</name>
</gene>
<evidence type="ECO:0000313" key="6">
    <source>
        <dbReference type="Proteomes" id="UP001253458"/>
    </source>
</evidence>
<protein>
    <recommendedName>
        <fullName evidence="7">Portal protein</fullName>
    </recommendedName>
</protein>
<keyword evidence="1" id="KW-0175">Coiled coil</keyword>